<dbReference type="InterPro" id="IPR001940">
    <property type="entry name" value="Peptidase_S1C"/>
</dbReference>
<proteinExistence type="predicted"/>
<dbReference type="AlphaFoldDB" id="A0A2M7SDL4"/>
<sequence>MSFGKQDGTVRRKWFRTDRRCVVGKRLFFIIFALVSVFIFTAALDFAGFCPECGTKCDDSAKFCTSCGAKLKQAEGTAKTGKEAKTDADDELPKIVEKVAPSVVLVRTLKNELNAQYQDMGSGFIVSKEGYIITNAHVIDDPEDLEGVKVVMSDKKEYEAGILLCDYQADLAVLRIQAEGIVPVKFGNVDILQSGEKVFAIGNPIGLERSTSSGIISAKGRYLGCYEYEGLLQTDAAVNPGNSGGPLFNMRGEVVGVTSLGYSKWYTEGLNFAIPAPLVLDTMKYIPAGKVKRPWIGIAVQDLTPDLKQWEEAAHERKITETDGVFIASIAEGKELPFKKGDIVVKLDEMSIKKVWDLQKEILGRKIGDELSVTVLRNGKEMNFKVKMTEKPLQARFPVEDEVDIMFGATFSKGSGGAKIEKVRSKCLAVGMGLKEGWEITTVLVNKKKGGDRLETGSVENFYNAFRSAYNYELKYIEWEIYFNKNDGGEWSKYYYPWRQEYVAMNST</sequence>
<evidence type="ECO:0000313" key="6">
    <source>
        <dbReference type="EMBL" id="PIZ17560.1"/>
    </source>
</evidence>
<organism evidence="6 7">
    <name type="scientific">Candidatus Desantisbacteria bacterium CG_4_10_14_0_8_um_filter_48_22</name>
    <dbReference type="NCBI Taxonomy" id="1974543"/>
    <lineage>
        <taxon>Bacteria</taxon>
        <taxon>Candidatus Desantisiibacteriota</taxon>
    </lineage>
</organism>
<keyword evidence="3" id="KW-1133">Transmembrane helix</keyword>
<comment type="caution">
    <text evidence="6">The sequence shown here is derived from an EMBL/GenBank/DDBJ whole genome shotgun (WGS) entry which is preliminary data.</text>
</comment>
<evidence type="ECO:0000256" key="3">
    <source>
        <dbReference type="SAM" id="Phobius"/>
    </source>
</evidence>
<reference evidence="7" key="1">
    <citation type="submission" date="2017-09" db="EMBL/GenBank/DDBJ databases">
        <title>Depth-based differentiation of microbial function through sediment-hosted aquifers and enrichment of novel symbionts in the deep terrestrial subsurface.</title>
        <authorList>
            <person name="Probst A.J."/>
            <person name="Ladd B."/>
            <person name="Jarett J.K."/>
            <person name="Geller-Mcgrath D.E."/>
            <person name="Sieber C.M.K."/>
            <person name="Emerson J.B."/>
            <person name="Anantharaman K."/>
            <person name="Thomas B.C."/>
            <person name="Malmstrom R."/>
            <person name="Stieglmeier M."/>
            <person name="Klingl A."/>
            <person name="Woyke T."/>
            <person name="Ryan C.M."/>
            <person name="Banfield J.F."/>
        </authorList>
    </citation>
    <scope>NUCLEOTIDE SEQUENCE [LARGE SCALE GENOMIC DNA]</scope>
</reference>
<dbReference type="InterPro" id="IPR026870">
    <property type="entry name" value="Zinc_ribbon_dom"/>
</dbReference>
<dbReference type="InterPro" id="IPR009003">
    <property type="entry name" value="Peptidase_S1_PA"/>
</dbReference>
<dbReference type="SUPFAM" id="SSF50156">
    <property type="entry name" value="PDZ domain-like"/>
    <property type="match status" value="1"/>
</dbReference>
<feature type="domain" description="PDZ" evidence="4">
    <location>
        <begin position="295"/>
        <end position="387"/>
    </location>
</feature>
<dbReference type="Pfam" id="PF13240">
    <property type="entry name" value="Zn_Ribbon_1"/>
    <property type="match status" value="1"/>
</dbReference>
<dbReference type="GO" id="GO:0006508">
    <property type="term" value="P:proteolysis"/>
    <property type="evidence" value="ECO:0007669"/>
    <property type="project" value="UniProtKB-KW"/>
</dbReference>
<keyword evidence="1" id="KW-0645">Protease</keyword>
<gene>
    <name evidence="6" type="ORF">COY52_04090</name>
</gene>
<dbReference type="PANTHER" id="PTHR43343">
    <property type="entry name" value="PEPTIDASE S12"/>
    <property type="match status" value="1"/>
</dbReference>
<dbReference type="InterPro" id="IPR001478">
    <property type="entry name" value="PDZ"/>
</dbReference>
<keyword evidence="3" id="KW-0472">Membrane</keyword>
<dbReference type="Gene3D" id="2.30.42.10">
    <property type="match status" value="1"/>
</dbReference>
<name>A0A2M7SDL4_9BACT</name>
<dbReference type="PRINTS" id="PR00834">
    <property type="entry name" value="PROTEASES2C"/>
</dbReference>
<evidence type="ECO:0008006" key="8">
    <source>
        <dbReference type="Google" id="ProtNLM"/>
    </source>
</evidence>
<dbReference type="PANTHER" id="PTHR43343:SF3">
    <property type="entry name" value="PROTEASE DO-LIKE 8, CHLOROPLASTIC"/>
    <property type="match status" value="1"/>
</dbReference>
<evidence type="ECO:0000256" key="2">
    <source>
        <dbReference type="ARBA" id="ARBA00022801"/>
    </source>
</evidence>
<feature type="domain" description="Zinc-ribbon" evidence="5">
    <location>
        <begin position="49"/>
        <end position="71"/>
    </location>
</feature>
<keyword evidence="3" id="KW-0812">Transmembrane</keyword>
<evidence type="ECO:0000313" key="7">
    <source>
        <dbReference type="Proteomes" id="UP000229307"/>
    </source>
</evidence>
<dbReference type="Proteomes" id="UP000229307">
    <property type="component" value="Unassembled WGS sequence"/>
</dbReference>
<evidence type="ECO:0000259" key="5">
    <source>
        <dbReference type="Pfam" id="PF13240"/>
    </source>
</evidence>
<keyword evidence="2" id="KW-0378">Hydrolase</keyword>
<evidence type="ECO:0000256" key="1">
    <source>
        <dbReference type="ARBA" id="ARBA00022670"/>
    </source>
</evidence>
<dbReference type="GO" id="GO:0004252">
    <property type="term" value="F:serine-type endopeptidase activity"/>
    <property type="evidence" value="ECO:0007669"/>
    <property type="project" value="InterPro"/>
</dbReference>
<dbReference type="InterPro" id="IPR051201">
    <property type="entry name" value="Chloro_Bact_Ser_Proteases"/>
</dbReference>
<dbReference type="Pfam" id="PF13365">
    <property type="entry name" value="Trypsin_2"/>
    <property type="match status" value="1"/>
</dbReference>
<accession>A0A2M7SDL4</accession>
<dbReference type="SUPFAM" id="SSF50494">
    <property type="entry name" value="Trypsin-like serine proteases"/>
    <property type="match status" value="1"/>
</dbReference>
<dbReference type="Gene3D" id="2.40.10.120">
    <property type="match status" value="1"/>
</dbReference>
<feature type="transmembrane region" description="Helical" evidence="3">
    <location>
        <begin position="27"/>
        <end position="49"/>
    </location>
</feature>
<dbReference type="EMBL" id="PFMR01000106">
    <property type="protein sequence ID" value="PIZ17560.1"/>
    <property type="molecule type" value="Genomic_DNA"/>
</dbReference>
<dbReference type="Pfam" id="PF13180">
    <property type="entry name" value="PDZ_2"/>
    <property type="match status" value="1"/>
</dbReference>
<protein>
    <recommendedName>
        <fullName evidence="8">PDZ domain-containing protein</fullName>
    </recommendedName>
</protein>
<dbReference type="InterPro" id="IPR036034">
    <property type="entry name" value="PDZ_sf"/>
</dbReference>
<evidence type="ECO:0000259" key="4">
    <source>
        <dbReference type="Pfam" id="PF13180"/>
    </source>
</evidence>